<sequence>MPSGIKDPNYGEPWKVEEWDFYSSVVLDICKSPSQNTLDVASIMAYSQRRAVFVLAVVLAAFALELVAVTEAHHHHHRKGQNMEELLILTGILAKVLQKGGGHHKHPIPIPVFIPMHHHHG</sequence>
<feature type="transmembrane region" description="Helical" evidence="1">
    <location>
        <begin position="51"/>
        <end position="69"/>
    </location>
</feature>
<reference evidence="2 3" key="1">
    <citation type="journal article" date="2019" name="Sci. Rep.">
        <title>Orb-weaving spider Araneus ventricosus genome elucidates the spidroin gene catalogue.</title>
        <authorList>
            <person name="Kono N."/>
            <person name="Nakamura H."/>
            <person name="Ohtoshi R."/>
            <person name="Moran D.A.P."/>
            <person name="Shinohara A."/>
            <person name="Yoshida Y."/>
            <person name="Fujiwara M."/>
            <person name="Mori M."/>
            <person name="Tomita M."/>
            <person name="Arakawa K."/>
        </authorList>
    </citation>
    <scope>NUCLEOTIDE SEQUENCE [LARGE SCALE GENOMIC DNA]</scope>
</reference>
<organism evidence="2 3">
    <name type="scientific">Araneus ventricosus</name>
    <name type="common">Orbweaver spider</name>
    <name type="synonym">Epeira ventricosa</name>
    <dbReference type="NCBI Taxonomy" id="182803"/>
    <lineage>
        <taxon>Eukaryota</taxon>
        <taxon>Metazoa</taxon>
        <taxon>Ecdysozoa</taxon>
        <taxon>Arthropoda</taxon>
        <taxon>Chelicerata</taxon>
        <taxon>Arachnida</taxon>
        <taxon>Araneae</taxon>
        <taxon>Araneomorphae</taxon>
        <taxon>Entelegynae</taxon>
        <taxon>Araneoidea</taxon>
        <taxon>Araneidae</taxon>
        <taxon>Araneus</taxon>
    </lineage>
</organism>
<keyword evidence="1" id="KW-0472">Membrane</keyword>
<keyword evidence="1" id="KW-1133">Transmembrane helix</keyword>
<accession>A0A4Y2T115</accession>
<dbReference type="OrthoDB" id="6424492at2759"/>
<dbReference type="Proteomes" id="UP000499080">
    <property type="component" value="Unassembled WGS sequence"/>
</dbReference>
<dbReference type="EMBL" id="BGPR01024832">
    <property type="protein sequence ID" value="GBN93196.1"/>
    <property type="molecule type" value="Genomic_DNA"/>
</dbReference>
<proteinExistence type="predicted"/>
<name>A0A4Y2T115_ARAVE</name>
<protein>
    <submittedName>
        <fullName evidence="2">Uncharacterized protein</fullName>
    </submittedName>
</protein>
<keyword evidence="1" id="KW-0812">Transmembrane</keyword>
<dbReference type="AlphaFoldDB" id="A0A4Y2T115"/>
<comment type="caution">
    <text evidence="2">The sequence shown here is derived from an EMBL/GenBank/DDBJ whole genome shotgun (WGS) entry which is preliminary data.</text>
</comment>
<keyword evidence="3" id="KW-1185">Reference proteome</keyword>
<gene>
    <name evidence="2" type="ORF">AVEN_20130_1</name>
</gene>
<evidence type="ECO:0000256" key="1">
    <source>
        <dbReference type="SAM" id="Phobius"/>
    </source>
</evidence>
<evidence type="ECO:0000313" key="3">
    <source>
        <dbReference type="Proteomes" id="UP000499080"/>
    </source>
</evidence>
<evidence type="ECO:0000313" key="2">
    <source>
        <dbReference type="EMBL" id="GBN93196.1"/>
    </source>
</evidence>